<sequence>MASNGRVYISRSVVFDEKIFPSARGLFDDKKGASNSSFQSPPVLVHPSGAAGEVTNSLSVGQNASETVVSEQEHEPLPTPQSSHNTEGSEVPSAATTEAVHSESP</sequence>
<evidence type="ECO:0000256" key="1">
    <source>
        <dbReference type="SAM" id="MobiDB-lite"/>
    </source>
</evidence>
<gene>
    <name evidence="2" type="ORF">V6N11_003174</name>
</gene>
<proteinExistence type="predicted"/>
<evidence type="ECO:0000313" key="3">
    <source>
        <dbReference type="Proteomes" id="UP001396334"/>
    </source>
</evidence>
<protein>
    <submittedName>
        <fullName evidence="2">Uncharacterized protein</fullName>
    </submittedName>
</protein>
<keyword evidence="3" id="KW-1185">Reference proteome</keyword>
<comment type="caution">
    <text evidence="2">The sequence shown here is derived from an EMBL/GenBank/DDBJ whole genome shotgun (WGS) entry which is preliminary data.</text>
</comment>
<reference evidence="2 3" key="1">
    <citation type="journal article" date="2024" name="G3 (Bethesda)">
        <title>Genome assembly of Hibiscus sabdariffa L. provides insights into metabolisms of medicinal natural products.</title>
        <authorList>
            <person name="Kim T."/>
        </authorList>
    </citation>
    <scope>NUCLEOTIDE SEQUENCE [LARGE SCALE GENOMIC DNA]</scope>
    <source>
        <strain evidence="2">TK-2024</strain>
        <tissue evidence="2">Old leaves</tissue>
    </source>
</reference>
<accession>A0ABR2SCG3</accession>
<name>A0ABR2SCG3_9ROSI</name>
<feature type="compositionally biased region" description="Polar residues" evidence="1">
    <location>
        <begin position="54"/>
        <end position="70"/>
    </location>
</feature>
<evidence type="ECO:0000313" key="2">
    <source>
        <dbReference type="EMBL" id="KAK9022938.1"/>
    </source>
</evidence>
<feature type="region of interest" description="Disordered" evidence="1">
    <location>
        <begin position="25"/>
        <end position="105"/>
    </location>
</feature>
<organism evidence="2 3">
    <name type="scientific">Hibiscus sabdariffa</name>
    <name type="common">roselle</name>
    <dbReference type="NCBI Taxonomy" id="183260"/>
    <lineage>
        <taxon>Eukaryota</taxon>
        <taxon>Viridiplantae</taxon>
        <taxon>Streptophyta</taxon>
        <taxon>Embryophyta</taxon>
        <taxon>Tracheophyta</taxon>
        <taxon>Spermatophyta</taxon>
        <taxon>Magnoliopsida</taxon>
        <taxon>eudicotyledons</taxon>
        <taxon>Gunneridae</taxon>
        <taxon>Pentapetalae</taxon>
        <taxon>rosids</taxon>
        <taxon>malvids</taxon>
        <taxon>Malvales</taxon>
        <taxon>Malvaceae</taxon>
        <taxon>Malvoideae</taxon>
        <taxon>Hibiscus</taxon>
    </lineage>
</organism>
<dbReference type="EMBL" id="JBBPBN010000015">
    <property type="protein sequence ID" value="KAK9022938.1"/>
    <property type="molecule type" value="Genomic_DNA"/>
</dbReference>
<dbReference type="Proteomes" id="UP001396334">
    <property type="component" value="Unassembled WGS sequence"/>
</dbReference>